<accession>A0A2P7AN37</accession>
<dbReference type="AlphaFoldDB" id="A0A2P7AN37"/>
<name>A0A2P7AN37_9HYPH</name>
<sequence>MPSGRPAQPPVSAFARLPHLGAVAELCDRVAGMYAGEVVQQGPTLEPNAINSEIARSAGTLLQADRRASRKTHRGCAAARELAMIIWHMLNADYISAGVARP</sequence>
<dbReference type="Proteomes" id="UP000241764">
    <property type="component" value="Unassembled WGS sequence"/>
</dbReference>
<gene>
    <name evidence="1" type="ORF">CU103_30545</name>
</gene>
<evidence type="ECO:0000313" key="2">
    <source>
        <dbReference type="Proteomes" id="UP000241764"/>
    </source>
</evidence>
<evidence type="ECO:0000313" key="1">
    <source>
        <dbReference type="EMBL" id="PSH55601.1"/>
    </source>
</evidence>
<keyword evidence="2" id="KW-1185">Reference proteome</keyword>
<dbReference type="EMBL" id="PGGM01000028">
    <property type="protein sequence ID" value="PSH55601.1"/>
    <property type="molecule type" value="Genomic_DNA"/>
</dbReference>
<protein>
    <submittedName>
        <fullName evidence="1">Uncharacterized protein</fullName>
    </submittedName>
</protein>
<comment type="caution">
    <text evidence="1">The sequence shown here is derived from an EMBL/GenBank/DDBJ whole genome shotgun (WGS) entry which is preliminary data.</text>
</comment>
<reference evidence="2" key="1">
    <citation type="submission" date="2017-11" db="EMBL/GenBank/DDBJ databases">
        <authorList>
            <person name="Kuznetsova I."/>
            <person name="Sazanova A."/>
            <person name="Chirak E."/>
            <person name="Safronova V."/>
            <person name="Willems A."/>
        </authorList>
    </citation>
    <scope>NUCLEOTIDE SEQUENCE [LARGE SCALE GENOMIC DNA]</scope>
    <source>
        <strain evidence="2">CCBAU 03422</strain>
    </source>
</reference>
<proteinExistence type="predicted"/>
<organism evidence="1 2">
    <name type="scientific">Phyllobacterium sophorae</name>
    <dbReference type="NCBI Taxonomy" id="1520277"/>
    <lineage>
        <taxon>Bacteria</taxon>
        <taxon>Pseudomonadati</taxon>
        <taxon>Pseudomonadota</taxon>
        <taxon>Alphaproteobacteria</taxon>
        <taxon>Hyphomicrobiales</taxon>
        <taxon>Phyllobacteriaceae</taxon>
        <taxon>Phyllobacterium</taxon>
    </lineage>
</organism>